<protein>
    <submittedName>
        <fullName evidence="6">Restriction modification enzyme subunit S2A</fullName>
    </submittedName>
</protein>
<keyword evidence="3" id="KW-0238">DNA-binding</keyword>
<evidence type="ECO:0000256" key="2">
    <source>
        <dbReference type="ARBA" id="ARBA00022747"/>
    </source>
</evidence>
<comment type="subunit">
    <text evidence="4">The methyltransferase is composed of M and S polypeptides.</text>
</comment>
<dbReference type="OrthoDB" id="396674at2"/>
<feature type="domain" description="Type I restriction modification DNA specificity" evidence="5">
    <location>
        <begin position="396"/>
        <end position="542"/>
    </location>
</feature>
<comment type="similarity">
    <text evidence="1">Belongs to the type-I restriction system S methylase family.</text>
</comment>
<dbReference type="Gene3D" id="3.90.220.20">
    <property type="entry name" value="DNA methylase specificity domains"/>
    <property type="match status" value="3"/>
</dbReference>
<evidence type="ECO:0000313" key="6">
    <source>
        <dbReference type="EMBL" id="VEU74446.1"/>
    </source>
</evidence>
<dbReference type="RefSeq" id="WP_129725276.1">
    <property type="nucleotide sequence ID" value="NZ_LR215036.1"/>
</dbReference>
<keyword evidence="2" id="KW-0680">Restriction system</keyword>
<dbReference type="KEGG" id="mcit:NCTC10181_00285"/>
<dbReference type="Proteomes" id="UP000290985">
    <property type="component" value="Chromosome"/>
</dbReference>
<dbReference type="CDD" id="cd17291">
    <property type="entry name" value="RMtype1_S_MgeORF438P-TRD-CR_like"/>
    <property type="match status" value="3"/>
</dbReference>
<dbReference type="EMBL" id="LR215036">
    <property type="protein sequence ID" value="VEU74446.1"/>
    <property type="molecule type" value="Genomic_DNA"/>
</dbReference>
<dbReference type="InterPro" id="IPR000055">
    <property type="entry name" value="Restrct_endonuc_typeI_TRD"/>
</dbReference>
<accession>A0A449B1J7</accession>
<keyword evidence="7" id="KW-1185">Reference proteome</keyword>
<dbReference type="Gene3D" id="1.10.287.1120">
    <property type="entry name" value="Bipartite methylase S protein"/>
    <property type="match status" value="1"/>
</dbReference>
<name>A0A449B1J7_9BACT</name>
<dbReference type="AlphaFoldDB" id="A0A449B1J7"/>
<evidence type="ECO:0000256" key="3">
    <source>
        <dbReference type="ARBA" id="ARBA00023125"/>
    </source>
</evidence>
<evidence type="ECO:0000256" key="4">
    <source>
        <dbReference type="ARBA" id="ARBA00038652"/>
    </source>
</evidence>
<sequence length="560" mass="64608">MEEKRLGDLVKVNRGRRLLKSQFISKGKYPVMNGGKNPTGYYDDFNEEGNCIVIAKEGSAGYVSWMEGSFWASDSCVVIRSLDKNIVLNKYLYYFLKNKQNFLIASRKEGNIPILDRDAMLNLKLIFPSIEKQKEIVKTLDLFTDLSQELEAELEARKKQYNFYRNKLLHFEYLTNFKTYKLEDVAEFEKGNWSKNIPQGTKYPVVSSATKITKYTDIPNRNKNSITVSSSGYAGYIAFWNTPIFASNCFTIQANEQIILQKYLFHFLKNKQDYIYSLKSGGAIPNIYPSDISDMKILVPDLLIQQKIIDVLDNFEKICQDLNIGLPAEIELRDKQYSYYRDKLLSLASDIFEVKARSSESWVEGLIKLTKFIFFDINSDSIVKNDDSILNNYITISIGKQLNKDKTSKIGLYPVINGGTSPTGYFDNYNQESNTITIAQGGSTGYVDFQKTKFWASAHCYVIKPKDEKVLLNKYLYYFLKNNENLLKKESYGAGIPSLSRESILNLKFNLPSIQTQQYIVDILDYFEELTNDLSKGLPAEIMIRNKQYQYYRNLLLNHE</sequence>
<organism evidence="6 7">
    <name type="scientific">Mycoplasmopsis citelli</name>
    <dbReference type="NCBI Taxonomy" id="171281"/>
    <lineage>
        <taxon>Bacteria</taxon>
        <taxon>Bacillati</taxon>
        <taxon>Mycoplasmatota</taxon>
        <taxon>Mycoplasmoidales</taxon>
        <taxon>Metamycoplasmataceae</taxon>
        <taxon>Mycoplasmopsis</taxon>
    </lineage>
</organism>
<dbReference type="PANTHER" id="PTHR43140:SF1">
    <property type="entry name" value="TYPE I RESTRICTION ENZYME ECOKI SPECIFICITY SUBUNIT"/>
    <property type="match status" value="1"/>
</dbReference>
<dbReference type="GO" id="GO:0009307">
    <property type="term" value="P:DNA restriction-modification system"/>
    <property type="evidence" value="ECO:0007669"/>
    <property type="project" value="UniProtKB-KW"/>
</dbReference>
<feature type="domain" description="Type I restriction modification DNA specificity" evidence="5">
    <location>
        <begin position="1"/>
        <end position="155"/>
    </location>
</feature>
<dbReference type="GO" id="GO:0003677">
    <property type="term" value="F:DNA binding"/>
    <property type="evidence" value="ECO:0007669"/>
    <property type="project" value="UniProtKB-KW"/>
</dbReference>
<dbReference type="Pfam" id="PF01420">
    <property type="entry name" value="Methylase_S"/>
    <property type="match status" value="3"/>
</dbReference>
<evidence type="ECO:0000313" key="7">
    <source>
        <dbReference type="Proteomes" id="UP000290985"/>
    </source>
</evidence>
<dbReference type="SUPFAM" id="SSF116734">
    <property type="entry name" value="DNA methylase specificity domain"/>
    <property type="match status" value="3"/>
</dbReference>
<reference evidence="6 7" key="1">
    <citation type="submission" date="2019-01" db="EMBL/GenBank/DDBJ databases">
        <authorList>
            <consortium name="Pathogen Informatics"/>
        </authorList>
    </citation>
    <scope>NUCLEOTIDE SEQUENCE [LARGE SCALE GENOMIC DNA]</scope>
    <source>
        <strain evidence="6 7">NCTC10181</strain>
    </source>
</reference>
<evidence type="ECO:0000259" key="5">
    <source>
        <dbReference type="Pfam" id="PF01420"/>
    </source>
</evidence>
<feature type="domain" description="Type I restriction modification DNA specificity" evidence="5">
    <location>
        <begin position="176"/>
        <end position="331"/>
    </location>
</feature>
<dbReference type="InterPro" id="IPR044946">
    <property type="entry name" value="Restrct_endonuc_typeI_TRD_sf"/>
</dbReference>
<dbReference type="PANTHER" id="PTHR43140">
    <property type="entry name" value="TYPE-1 RESTRICTION ENZYME ECOKI SPECIFICITY PROTEIN"/>
    <property type="match status" value="1"/>
</dbReference>
<evidence type="ECO:0000256" key="1">
    <source>
        <dbReference type="ARBA" id="ARBA00010923"/>
    </source>
</evidence>
<proteinExistence type="inferred from homology"/>
<gene>
    <name evidence="6" type="ORF">NCTC10181_00285</name>
</gene>
<dbReference type="InterPro" id="IPR051212">
    <property type="entry name" value="Type-I_RE_S_subunit"/>
</dbReference>